<accession>A0AAV3XI38</accession>
<keyword evidence="1" id="KW-1133">Transmembrane helix</keyword>
<dbReference type="Proteomes" id="UP001050975">
    <property type="component" value="Unassembled WGS sequence"/>
</dbReference>
<comment type="caution">
    <text evidence="2">The sequence shown here is derived from an EMBL/GenBank/DDBJ whole genome shotgun (WGS) entry which is preliminary data.</text>
</comment>
<evidence type="ECO:0008006" key="4">
    <source>
        <dbReference type="Google" id="ProtNLM"/>
    </source>
</evidence>
<dbReference type="InterPro" id="IPR022051">
    <property type="entry name" value="DUF3611"/>
</dbReference>
<feature type="transmembrane region" description="Helical" evidence="1">
    <location>
        <begin position="155"/>
        <end position="182"/>
    </location>
</feature>
<organism evidence="2 3">
    <name type="scientific">Microseira wollei NIES-4236</name>
    <dbReference type="NCBI Taxonomy" id="2530354"/>
    <lineage>
        <taxon>Bacteria</taxon>
        <taxon>Bacillati</taxon>
        <taxon>Cyanobacteriota</taxon>
        <taxon>Cyanophyceae</taxon>
        <taxon>Oscillatoriophycideae</taxon>
        <taxon>Aerosakkonematales</taxon>
        <taxon>Aerosakkonemataceae</taxon>
        <taxon>Microseira</taxon>
    </lineage>
</organism>
<protein>
    <recommendedName>
        <fullName evidence="4">DUF3611 family protein</fullName>
    </recommendedName>
</protein>
<evidence type="ECO:0000313" key="3">
    <source>
        <dbReference type="Proteomes" id="UP001050975"/>
    </source>
</evidence>
<feature type="transmembrane region" description="Helical" evidence="1">
    <location>
        <begin position="56"/>
        <end position="78"/>
    </location>
</feature>
<dbReference type="PANTHER" id="PTHR34548:SF2">
    <property type="entry name" value="PROTEIN TIC 21, CHLOROPLASTIC"/>
    <property type="match status" value="1"/>
</dbReference>
<dbReference type="EMBL" id="BLAY01000126">
    <property type="protein sequence ID" value="GET41570.1"/>
    <property type="molecule type" value="Genomic_DNA"/>
</dbReference>
<dbReference type="PANTHER" id="PTHR34548">
    <property type="entry name" value="PROTEIN TIC 21, CHLOROPLASTIC"/>
    <property type="match status" value="1"/>
</dbReference>
<gene>
    <name evidence="2" type="ORF">MiSe_63820</name>
</gene>
<name>A0AAV3XI38_9CYAN</name>
<dbReference type="Pfam" id="PF12263">
    <property type="entry name" value="DUF3611"/>
    <property type="match status" value="1"/>
</dbReference>
<dbReference type="AlphaFoldDB" id="A0AAV3XI38"/>
<evidence type="ECO:0000313" key="2">
    <source>
        <dbReference type="EMBL" id="GET41570.1"/>
    </source>
</evidence>
<sequence length="188" mass="20011">MILRLVGWIALWLQIALAAASSLMLVLAISGRNFNQAVTPAPETGVVNSAGGTPGLGIGVFWAFCGILALLFGAYLAFRQTRFARRLRHPNHILHPKKTEVMRVLRLGVIAGLVGMLLTILGGGATLGVLLSKSISQPQGVAIYNPARFIRSLDIFVAMANMNGIAANFIGTVASLGLYNWLDNQQSG</sequence>
<reference evidence="2" key="1">
    <citation type="submission" date="2019-10" db="EMBL/GenBank/DDBJ databases">
        <title>Draft genome sequece of Microseira wollei NIES-4236.</title>
        <authorList>
            <person name="Yamaguchi H."/>
            <person name="Suzuki S."/>
            <person name="Kawachi M."/>
        </authorList>
    </citation>
    <scope>NUCLEOTIDE SEQUENCE</scope>
    <source>
        <strain evidence="2">NIES-4236</strain>
    </source>
</reference>
<keyword evidence="3" id="KW-1185">Reference proteome</keyword>
<feature type="transmembrane region" description="Helical" evidence="1">
    <location>
        <begin position="107"/>
        <end position="131"/>
    </location>
</feature>
<keyword evidence="1" id="KW-0472">Membrane</keyword>
<keyword evidence="1" id="KW-0812">Transmembrane</keyword>
<evidence type="ECO:0000256" key="1">
    <source>
        <dbReference type="SAM" id="Phobius"/>
    </source>
</evidence>
<proteinExistence type="predicted"/>